<name>A0A5B7FRT2_PORTR</name>
<proteinExistence type="predicted"/>
<feature type="region of interest" description="Disordered" evidence="1">
    <location>
        <begin position="137"/>
        <end position="160"/>
    </location>
</feature>
<sequence length="160" mass="18169">MRSVEEEEEEEEENVVEEKEEIVNGRNENVEELCDGGGGGNFKDECFLEVDEREKMEDEEEEVANKIADFSELFTATPPVHLPSSIQAEDVDLTANIHGNWTVENAKSRLHMFLQTNKIKADYKYSAIGPDHNRYPTPHLLHTRSTPSHTCQKKTAPPLS</sequence>
<dbReference type="Gene3D" id="3.30.160.20">
    <property type="match status" value="1"/>
</dbReference>
<keyword evidence="2" id="KW-0378">Hydrolase</keyword>
<evidence type="ECO:0000256" key="1">
    <source>
        <dbReference type="SAM" id="MobiDB-lite"/>
    </source>
</evidence>
<keyword evidence="2" id="KW-0347">Helicase</keyword>
<protein>
    <submittedName>
        <fullName evidence="2">ATP-dependent RNA helicase A</fullName>
    </submittedName>
</protein>
<dbReference type="GO" id="GO:0004386">
    <property type="term" value="F:helicase activity"/>
    <property type="evidence" value="ECO:0007669"/>
    <property type="project" value="UniProtKB-KW"/>
</dbReference>
<dbReference type="EMBL" id="VSRR010008100">
    <property type="protein sequence ID" value="MPC48087.1"/>
    <property type="molecule type" value="Genomic_DNA"/>
</dbReference>
<keyword evidence="3" id="KW-1185">Reference proteome</keyword>
<gene>
    <name evidence="2" type="primary">DHX9</name>
    <name evidence="2" type="ORF">E2C01_041852</name>
</gene>
<dbReference type="AlphaFoldDB" id="A0A5B7FRT2"/>
<comment type="caution">
    <text evidence="2">The sequence shown here is derived from an EMBL/GenBank/DDBJ whole genome shotgun (WGS) entry which is preliminary data.</text>
</comment>
<dbReference type="Proteomes" id="UP000324222">
    <property type="component" value="Unassembled WGS sequence"/>
</dbReference>
<keyword evidence="2" id="KW-0067">ATP-binding</keyword>
<dbReference type="OrthoDB" id="5600252at2759"/>
<organism evidence="2 3">
    <name type="scientific">Portunus trituberculatus</name>
    <name type="common">Swimming crab</name>
    <name type="synonym">Neptunus trituberculatus</name>
    <dbReference type="NCBI Taxonomy" id="210409"/>
    <lineage>
        <taxon>Eukaryota</taxon>
        <taxon>Metazoa</taxon>
        <taxon>Ecdysozoa</taxon>
        <taxon>Arthropoda</taxon>
        <taxon>Crustacea</taxon>
        <taxon>Multicrustacea</taxon>
        <taxon>Malacostraca</taxon>
        <taxon>Eumalacostraca</taxon>
        <taxon>Eucarida</taxon>
        <taxon>Decapoda</taxon>
        <taxon>Pleocyemata</taxon>
        <taxon>Brachyura</taxon>
        <taxon>Eubrachyura</taxon>
        <taxon>Portunoidea</taxon>
        <taxon>Portunidae</taxon>
        <taxon>Portuninae</taxon>
        <taxon>Portunus</taxon>
    </lineage>
</organism>
<keyword evidence="2" id="KW-0547">Nucleotide-binding</keyword>
<feature type="region of interest" description="Disordered" evidence="1">
    <location>
        <begin position="1"/>
        <end position="37"/>
    </location>
</feature>
<evidence type="ECO:0000313" key="2">
    <source>
        <dbReference type="EMBL" id="MPC48087.1"/>
    </source>
</evidence>
<evidence type="ECO:0000313" key="3">
    <source>
        <dbReference type="Proteomes" id="UP000324222"/>
    </source>
</evidence>
<feature type="compositionally biased region" description="Acidic residues" evidence="1">
    <location>
        <begin position="1"/>
        <end position="20"/>
    </location>
</feature>
<accession>A0A5B7FRT2</accession>
<dbReference type="SUPFAM" id="SSF54768">
    <property type="entry name" value="dsRNA-binding domain-like"/>
    <property type="match status" value="1"/>
</dbReference>
<reference evidence="2 3" key="1">
    <citation type="submission" date="2019-05" db="EMBL/GenBank/DDBJ databases">
        <title>Another draft genome of Portunus trituberculatus and its Hox gene families provides insights of decapod evolution.</title>
        <authorList>
            <person name="Jeong J.-H."/>
            <person name="Song I."/>
            <person name="Kim S."/>
            <person name="Choi T."/>
            <person name="Kim D."/>
            <person name="Ryu S."/>
            <person name="Kim W."/>
        </authorList>
    </citation>
    <scope>NUCLEOTIDE SEQUENCE [LARGE SCALE GENOMIC DNA]</scope>
    <source>
        <tissue evidence="2">Muscle</tissue>
    </source>
</reference>